<dbReference type="EnsemblMetazoa" id="GAUT039064-RA">
    <property type="protein sequence ID" value="GAUT039064-PA"/>
    <property type="gene ID" value="GAUT039064"/>
</dbReference>
<protein>
    <submittedName>
        <fullName evidence="1">Uncharacterized protein</fullName>
    </submittedName>
</protein>
<name>A0A1A9VJ52_GLOAU</name>
<evidence type="ECO:0000313" key="1">
    <source>
        <dbReference type="EnsemblMetazoa" id="GAUT039064-PA"/>
    </source>
</evidence>
<dbReference type="Proteomes" id="UP000078200">
    <property type="component" value="Unassembled WGS sequence"/>
</dbReference>
<accession>A0A1A9VJ52</accession>
<dbReference type="AlphaFoldDB" id="A0A1A9VJ52"/>
<sequence length="206" mass="22704">MHAVLYVMPADATNLSTRQNGFYLGAKLGAKLMNLHMYLAASKMKGSLRRVFSNLPKRTIRPTSKIFDPYVSRHSISRTLCAVLNCSQAFTSQPIVCWRLRSCSAVFNIQLVTKATPSSSEDNSRPSRTICINSSHKLRNSVCRFSISFKRNSMRERSQFKSSGKLRFIKARTCVDAVKFVANSLLAKCVMAVGAIIADVSGGVGA</sequence>
<dbReference type="VEuPathDB" id="VectorBase:GAUT039064"/>
<reference evidence="1" key="1">
    <citation type="submission" date="2020-05" db="UniProtKB">
        <authorList>
            <consortium name="EnsemblMetazoa"/>
        </authorList>
    </citation>
    <scope>IDENTIFICATION</scope>
    <source>
        <strain evidence="1">TTRI</strain>
    </source>
</reference>
<keyword evidence="2" id="KW-1185">Reference proteome</keyword>
<organism evidence="1 2">
    <name type="scientific">Glossina austeni</name>
    <name type="common">Savannah tsetse fly</name>
    <dbReference type="NCBI Taxonomy" id="7395"/>
    <lineage>
        <taxon>Eukaryota</taxon>
        <taxon>Metazoa</taxon>
        <taxon>Ecdysozoa</taxon>
        <taxon>Arthropoda</taxon>
        <taxon>Hexapoda</taxon>
        <taxon>Insecta</taxon>
        <taxon>Pterygota</taxon>
        <taxon>Neoptera</taxon>
        <taxon>Endopterygota</taxon>
        <taxon>Diptera</taxon>
        <taxon>Brachycera</taxon>
        <taxon>Muscomorpha</taxon>
        <taxon>Hippoboscoidea</taxon>
        <taxon>Glossinidae</taxon>
        <taxon>Glossina</taxon>
    </lineage>
</organism>
<proteinExistence type="predicted"/>
<evidence type="ECO:0000313" key="2">
    <source>
        <dbReference type="Proteomes" id="UP000078200"/>
    </source>
</evidence>